<evidence type="ECO:0000256" key="7">
    <source>
        <dbReference type="SAM" id="Phobius"/>
    </source>
</evidence>
<keyword evidence="6 7" id="KW-0472">Membrane</keyword>
<reference evidence="8" key="1">
    <citation type="submission" date="2020-07" db="EMBL/GenBank/DDBJ databases">
        <title>Vallitalea pronyensis genome.</title>
        <authorList>
            <person name="Postec A."/>
        </authorList>
    </citation>
    <scope>NUCLEOTIDE SEQUENCE</scope>
    <source>
        <strain evidence="8">FatNI3</strain>
    </source>
</reference>
<evidence type="ECO:0000256" key="4">
    <source>
        <dbReference type="ARBA" id="ARBA00022692"/>
    </source>
</evidence>
<evidence type="ECO:0000256" key="3">
    <source>
        <dbReference type="ARBA" id="ARBA00022475"/>
    </source>
</evidence>
<evidence type="ECO:0000256" key="6">
    <source>
        <dbReference type="ARBA" id="ARBA00023136"/>
    </source>
</evidence>
<feature type="transmembrane region" description="Helical" evidence="7">
    <location>
        <begin position="84"/>
        <end position="105"/>
    </location>
</feature>
<feature type="transmembrane region" description="Helical" evidence="7">
    <location>
        <begin position="276"/>
        <end position="298"/>
    </location>
</feature>
<dbReference type="GO" id="GO:0005886">
    <property type="term" value="C:plasma membrane"/>
    <property type="evidence" value="ECO:0007669"/>
    <property type="project" value="UniProtKB-SubCell"/>
</dbReference>
<keyword evidence="9" id="KW-1185">Reference proteome</keyword>
<dbReference type="AlphaFoldDB" id="A0A8J8SHT8"/>
<dbReference type="PANTHER" id="PTHR34184:SF4">
    <property type="entry name" value="UPF0718 PROTEIN YCGR"/>
    <property type="match status" value="1"/>
</dbReference>
<gene>
    <name evidence="8" type="ORF">HZI73_17125</name>
</gene>
<evidence type="ECO:0000256" key="2">
    <source>
        <dbReference type="ARBA" id="ARBA00006386"/>
    </source>
</evidence>
<evidence type="ECO:0000313" key="8">
    <source>
        <dbReference type="EMBL" id="QUI23906.1"/>
    </source>
</evidence>
<keyword evidence="4 7" id="KW-0812">Transmembrane</keyword>
<evidence type="ECO:0000256" key="1">
    <source>
        <dbReference type="ARBA" id="ARBA00004651"/>
    </source>
</evidence>
<sequence length="299" mass="33028">MLESFSVIFISIIFEAMPFVFLGTLVSSLIEVYVSSEWLVGKIGKKQLRFYILAGLIGFIMPVCECAIVPIMRRLVKKGVPLSIAITFMLATPIVNPVVLLSTYYAFAGDWIFVVGRGLLGYIGAVTIGIIVERLSGKEAVLKDKEVTSCGCGHDHHHDHHHTSHKSKLQHVLNHLGTEFIDVSKYLIVGAFIASCMQVVVPRHMITQISNNTFASIGIMMLLAFVLSLCSEADAFIAATFRKVFPNSAIIAFLIYGPMIDIKNTMMLLSSFKTKFVIKLIATITVICFILGMLSLLFM</sequence>
<comment type="subcellular location">
    <subcellularLocation>
        <location evidence="1">Cell membrane</location>
        <topology evidence="1">Multi-pass membrane protein</topology>
    </subcellularLocation>
</comment>
<feature type="transmembrane region" description="Helical" evidence="7">
    <location>
        <begin position="111"/>
        <end position="132"/>
    </location>
</feature>
<dbReference type="KEGG" id="vpy:HZI73_17125"/>
<feature type="transmembrane region" description="Helical" evidence="7">
    <location>
        <begin position="7"/>
        <end position="30"/>
    </location>
</feature>
<comment type="similarity">
    <text evidence="2">Belongs to the UPF0718 family.</text>
</comment>
<name>A0A8J8SHT8_9FIRM</name>
<feature type="transmembrane region" description="Helical" evidence="7">
    <location>
        <begin position="235"/>
        <end position="256"/>
    </location>
</feature>
<dbReference type="EMBL" id="CP058649">
    <property type="protein sequence ID" value="QUI23906.1"/>
    <property type="molecule type" value="Genomic_DNA"/>
</dbReference>
<dbReference type="Pfam" id="PF03773">
    <property type="entry name" value="ArsP_1"/>
    <property type="match status" value="1"/>
</dbReference>
<dbReference type="Proteomes" id="UP000683246">
    <property type="component" value="Chromosome"/>
</dbReference>
<organism evidence="8 9">
    <name type="scientific">Vallitalea pronyensis</name>
    <dbReference type="NCBI Taxonomy" id="1348613"/>
    <lineage>
        <taxon>Bacteria</taxon>
        <taxon>Bacillati</taxon>
        <taxon>Bacillota</taxon>
        <taxon>Clostridia</taxon>
        <taxon>Lachnospirales</taxon>
        <taxon>Vallitaleaceae</taxon>
        <taxon>Vallitalea</taxon>
    </lineage>
</organism>
<keyword evidence="3" id="KW-1003">Cell membrane</keyword>
<proteinExistence type="inferred from homology"/>
<dbReference type="RefSeq" id="WP_212694596.1">
    <property type="nucleotide sequence ID" value="NZ_CP058649.1"/>
</dbReference>
<feature type="transmembrane region" description="Helical" evidence="7">
    <location>
        <begin position="50"/>
        <end position="72"/>
    </location>
</feature>
<keyword evidence="5 7" id="KW-1133">Transmembrane helix</keyword>
<protein>
    <submittedName>
        <fullName evidence="8">Permease</fullName>
    </submittedName>
</protein>
<feature type="transmembrane region" description="Helical" evidence="7">
    <location>
        <begin position="212"/>
        <end position="229"/>
    </location>
</feature>
<dbReference type="InterPro" id="IPR005524">
    <property type="entry name" value="DUF318"/>
</dbReference>
<dbReference type="InterPro" id="IPR052923">
    <property type="entry name" value="UPF0718"/>
</dbReference>
<accession>A0A8J8SHT8</accession>
<evidence type="ECO:0000256" key="5">
    <source>
        <dbReference type="ARBA" id="ARBA00022989"/>
    </source>
</evidence>
<evidence type="ECO:0000313" key="9">
    <source>
        <dbReference type="Proteomes" id="UP000683246"/>
    </source>
</evidence>
<dbReference type="PANTHER" id="PTHR34184">
    <property type="entry name" value="UPF0718 PROTEIN YCGR"/>
    <property type="match status" value="1"/>
</dbReference>